<dbReference type="InterPro" id="IPR002938">
    <property type="entry name" value="FAD-bd"/>
</dbReference>
<evidence type="ECO:0000256" key="2">
    <source>
        <dbReference type="ARBA" id="ARBA00023033"/>
    </source>
</evidence>
<keyword evidence="1" id="KW-0560">Oxidoreductase</keyword>
<protein>
    <recommendedName>
        <fullName evidence="3">FAD-binding domain-containing protein</fullName>
    </recommendedName>
</protein>
<dbReference type="PRINTS" id="PR00420">
    <property type="entry name" value="RNGMNOXGNASE"/>
</dbReference>
<dbReference type="InterPro" id="IPR050493">
    <property type="entry name" value="FAD-dep_Monooxygenase_BioMet"/>
</dbReference>
<dbReference type="Proteomes" id="UP000286287">
    <property type="component" value="Unassembled WGS sequence"/>
</dbReference>
<dbReference type="Gene3D" id="3.50.50.60">
    <property type="entry name" value="FAD/NAD(P)-binding domain"/>
    <property type="match status" value="1"/>
</dbReference>
<dbReference type="PANTHER" id="PTHR13789">
    <property type="entry name" value="MONOOXYGENASE"/>
    <property type="match status" value="1"/>
</dbReference>
<name>A0A418UZK1_9DEIO</name>
<dbReference type="EMBL" id="QYUJ01000030">
    <property type="protein sequence ID" value="RJF68882.1"/>
    <property type="molecule type" value="Genomic_DNA"/>
</dbReference>
<gene>
    <name evidence="4" type="ORF">D3875_21230</name>
</gene>
<keyword evidence="5" id="KW-1185">Reference proteome</keyword>
<evidence type="ECO:0000256" key="1">
    <source>
        <dbReference type="ARBA" id="ARBA00023002"/>
    </source>
</evidence>
<keyword evidence="2" id="KW-0503">Monooxygenase</keyword>
<dbReference type="Pfam" id="PF01494">
    <property type="entry name" value="FAD_binding_3"/>
    <property type="match status" value="1"/>
</dbReference>
<reference evidence="4 5" key="1">
    <citation type="submission" date="2018-09" db="EMBL/GenBank/DDBJ databases">
        <authorList>
            <person name="Zhu H."/>
        </authorList>
    </citation>
    <scope>NUCLEOTIDE SEQUENCE [LARGE SCALE GENOMIC DNA]</scope>
    <source>
        <strain evidence="4 5">K2S05-167</strain>
    </source>
</reference>
<evidence type="ECO:0000313" key="5">
    <source>
        <dbReference type="Proteomes" id="UP000286287"/>
    </source>
</evidence>
<evidence type="ECO:0000259" key="3">
    <source>
        <dbReference type="Pfam" id="PF01494"/>
    </source>
</evidence>
<dbReference type="GO" id="GO:0004497">
    <property type="term" value="F:monooxygenase activity"/>
    <property type="evidence" value="ECO:0007669"/>
    <property type="project" value="UniProtKB-KW"/>
</dbReference>
<feature type="domain" description="FAD-binding" evidence="3">
    <location>
        <begin position="4"/>
        <end position="325"/>
    </location>
</feature>
<dbReference type="SUPFAM" id="SSF51905">
    <property type="entry name" value="FAD/NAD(P)-binding domain"/>
    <property type="match status" value="1"/>
</dbReference>
<evidence type="ECO:0000313" key="4">
    <source>
        <dbReference type="EMBL" id="RJF68882.1"/>
    </source>
</evidence>
<dbReference type="PANTHER" id="PTHR13789:SF309">
    <property type="entry name" value="PUTATIVE (AFU_ORTHOLOGUE AFUA_6G14510)-RELATED"/>
    <property type="match status" value="1"/>
</dbReference>
<comment type="caution">
    <text evidence="4">The sequence shown here is derived from an EMBL/GenBank/DDBJ whole genome shotgun (WGS) entry which is preliminary data.</text>
</comment>
<dbReference type="InterPro" id="IPR036188">
    <property type="entry name" value="FAD/NAD-bd_sf"/>
</dbReference>
<dbReference type="OrthoDB" id="9766816at2"/>
<proteinExistence type="predicted"/>
<dbReference type="RefSeq" id="WP_119766752.1">
    <property type="nucleotide sequence ID" value="NZ_QYUJ01000030.1"/>
</dbReference>
<organism evidence="4 5">
    <name type="scientific">Deinococcus cavernae</name>
    <dbReference type="NCBI Taxonomy" id="2320857"/>
    <lineage>
        <taxon>Bacteria</taxon>
        <taxon>Thermotogati</taxon>
        <taxon>Deinococcota</taxon>
        <taxon>Deinococci</taxon>
        <taxon>Deinococcales</taxon>
        <taxon>Deinococcaceae</taxon>
        <taxon>Deinococcus</taxon>
    </lineage>
</organism>
<sequence>MTGKVLIVGAGIGGLTLAQCLRKRGIEFDLFEQMPPTRPEGAGLSLTINATRLLDALGFGPALRERGQVYHRARIKSDSGAVLQDLDLKALSRWGEALALHRADLRHILSQGLQPQYGREVTDVQDRGEHIEVTTGQGKALYELVVAADGLHSGVRRSQPGTPSPIYSGYTSWRYTQPDPLGLTELVEYWGSGRRLGLVPIGQGQLYVYATFNSPARVKSPTFPWHLFGAFPEEVRRVMGSMPPETRVIQTDVRELKTHVWHRPRLAFLGDAAHGLTPNLGQGAGTSIEDAVVLAECLYHHGLTPQALDAYAQVRRTRVQAIARQSRVVGRLGQLEAAPLLRLRDWVIGRTPEAAAQHNARQMMIHDAPQPPQY</sequence>
<dbReference type="GO" id="GO:0071949">
    <property type="term" value="F:FAD binding"/>
    <property type="evidence" value="ECO:0007669"/>
    <property type="project" value="InterPro"/>
</dbReference>
<dbReference type="AlphaFoldDB" id="A0A418UZK1"/>
<accession>A0A418UZK1</accession>